<dbReference type="Proteomes" id="UP000030170">
    <property type="component" value="Unassembled WGS sequence"/>
</dbReference>
<dbReference type="RefSeq" id="WP_036533108.1">
    <property type="nucleotide sequence ID" value="NZ_JJML01000020.1"/>
</dbReference>
<dbReference type="EMBL" id="JJML01000020">
    <property type="protein sequence ID" value="KGF72681.1"/>
    <property type="molecule type" value="Genomic_DNA"/>
</dbReference>
<organism evidence="2 3">
    <name type="scientific">Neosynechococcus sphagnicola sy1</name>
    <dbReference type="NCBI Taxonomy" id="1497020"/>
    <lineage>
        <taxon>Bacteria</taxon>
        <taxon>Bacillati</taxon>
        <taxon>Cyanobacteriota</taxon>
        <taxon>Cyanophyceae</taxon>
        <taxon>Neosynechococcales</taxon>
        <taxon>Neosynechococcaceae</taxon>
        <taxon>Neosynechococcus</taxon>
    </lineage>
</organism>
<dbReference type="Pfam" id="PF19744">
    <property type="entry name" value="DUF6232"/>
    <property type="match status" value="1"/>
</dbReference>
<keyword evidence="1" id="KW-0812">Transmembrane</keyword>
<keyword evidence="1" id="KW-0472">Membrane</keyword>
<dbReference type="InterPro" id="IPR045629">
    <property type="entry name" value="DUF6232"/>
</dbReference>
<keyword evidence="1" id="KW-1133">Transmembrane helix</keyword>
<evidence type="ECO:0000313" key="3">
    <source>
        <dbReference type="Proteomes" id="UP000030170"/>
    </source>
</evidence>
<keyword evidence="3" id="KW-1185">Reference proteome</keyword>
<proteinExistence type="predicted"/>
<comment type="caution">
    <text evidence="2">The sequence shown here is derived from an EMBL/GenBank/DDBJ whole genome shotgun (WGS) entry which is preliminary data.</text>
</comment>
<evidence type="ECO:0000313" key="2">
    <source>
        <dbReference type="EMBL" id="KGF72681.1"/>
    </source>
</evidence>
<reference evidence="2 3" key="1">
    <citation type="journal article" date="2014" name="Mol. Ecol.">
        <title>Evolution of Synechococcus.</title>
        <authorList>
            <person name="Dvorak P."/>
            <person name="Casamatta D."/>
            <person name="Hasler P."/>
            <person name="Poulickova A."/>
            <person name="Ondrej V."/>
            <person name="Sanges R."/>
        </authorList>
    </citation>
    <scope>NUCLEOTIDE SEQUENCE [LARGE SCALE GENOMIC DNA]</scope>
    <source>
        <strain evidence="2 3">CAUP A 1101</strain>
    </source>
</reference>
<accession>A0A098TK78</accession>
<evidence type="ECO:0000256" key="1">
    <source>
        <dbReference type="SAM" id="Phobius"/>
    </source>
</evidence>
<feature type="transmembrane region" description="Helical" evidence="1">
    <location>
        <begin position="47"/>
        <end position="74"/>
    </location>
</feature>
<dbReference type="AlphaFoldDB" id="A0A098TK78"/>
<protein>
    <submittedName>
        <fullName evidence="2">Uncharacterized protein</fullName>
    </submittedName>
</protein>
<dbReference type="OrthoDB" id="10005926at2"/>
<name>A0A098TK78_9CYAN</name>
<gene>
    <name evidence="2" type="ORF">DO97_06535</name>
</gene>
<sequence>MAEQVYFDGKGVRVTASQLIVDDTVYPLSKIRGVEVEVENPNRMQPLLCIFAGVLLLIVVVGIIILVIGIRWWMSQEPVYWLVVQTETGRKRVKRSRNGQAIESMKSAVLAAIRQLQIMARLIQAVKEREGVLTVPDAAAVTGLSNSDAHVLLDQCVENGFATRYTDPRSHGIIYTFTKRRSS</sequence>